<dbReference type="EMBL" id="JAHLQT010002534">
    <property type="protein sequence ID" value="KAG7177041.1"/>
    <property type="molecule type" value="Genomic_DNA"/>
</dbReference>
<evidence type="ECO:0000313" key="11">
    <source>
        <dbReference type="Proteomes" id="UP000747542"/>
    </source>
</evidence>
<feature type="compositionally biased region" description="Low complexity" evidence="8">
    <location>
        <begin position="293"/>
        <end position="361"/>
    </location>
</feature>
<evidence type="ECO:0000256" key="1">
    <source>
        <dbReference type="ARBA" id="ARBA00004123"/>
    </source>
</evidence>
<organism evidence="10 11">
    <name type="scientific">Homarus americanus</name>
    <name type="common">American lobster</name>
    <dbReference type="NCBI Taxonomy" id="6706"/>
    <lineage>
        <taxon>Eukaryota</taxon>
        <taxon>Metazoa</taxon>
        <taxon>Ecdysozoa</taxon>
        <taxon>Arthropoda</taxon>
        <taxon>Crustacea</taxon>
        <taxon>Multicrustacea</taxon>
        <taxon>Malacostraca</taxon>
        <taxon>Eumalacostraca</taxon>
        <taxon>Eucarida</taxon>
        <taxon>Decapoda</taxon>
        <taxon>Pleocyemata</taxon>
        <taxon>Astacidea</taxon>
        <taxon>Nephropoidea</taxon>
        <taxon>Nephropidae</taxon>
        <taxon>Homarus</taxon>
    </lineage>
</organism>
<accession>A0A8J5ND07</accession>
<dbReference type="AlphaFoldDB" id="A0A8J5ND07"/>
<keyword evidence="6" id="KW-0539">Nucleus</keyword>
<protein>
    <submittedName>
        <fullName evidence="10">Putative Basic region leucine zipper-containing protein 3</fullName>
    </submittedName>
</protein>
<evidence type="ECO:0000256" key="3">
    <source>
        <dbReference type="ARBA" id="ARBA00023015"/>
    </source>
</evidence>
<dbReference type="GO" id="GO:0001228">
    <property type="term" value="F:DNA-binding transcription activator activity, RNA polymerase II-specific"/>
    <property type="evidence" value="ECO:0007669"/>
    <property type="project" value="TreeGrafter"/>
</dbReference>
<dbReference type="InterPro" id="IPR046347">
    <property type="entry name" value="bZIP_sf"/>
</dbReference>
<dbReference type="PROSITE" id="PS50217">
    <property type="entry name" value="BZIP"/>
    <property type="match status" value="1"/>
</dbReference>
<dbReference type="InterPro" id="IPR004827">
    <property type="entry name" value="bZIP"/>
</dbReference>
<keyword evidence="4" id="KW-0238">DNA-binding</keyword>
<gene>
    <name evidence="10" type="ORF">Hamer_G000263</name>
</gene>
<keyword evidence="5" id="KW-0804">Transcription</keyword>
<keyword evidence="11" id="KW-1185">Reference proteome</keyword>
<evidence type="ECO:0000256" key="2">
    <source>
        <dbReference type="ARBA" id="ARBA00007163"/>
    </source>
</evidence>
<feature type="coiled-coil region" evidence="7">
    <location>
        <begin position="431"/>
        <end position="458"/>
    </location>
</feature>
<dbReference type="GO" id="GO:0000977">
    <property type="term" value="F:RNA polymerase II transcription regulatory region sequence-specific DNA binding"/>
    <property type="evidence" value="ECO:0007669"/>
    <property type="project" value="TreeGrafter"/>
</dbReference>
<comment type="subcellular location">
    <subcellularLocation>
        <location evidence="1">Nucleus</location>
    </subcellularLocation>
</comment>
<dbReference type="Pfam" id="PF07716">
    <property type="entry name" value="bZIP_2"/>
    <property type="match status" value="1"/>
</dbReference>
<keyword evidence="3" id="KW-0805">Transcription regulation</keyword>
<evidence type="ECO:0000256" key="4">
    <source>
        <dbReference type="ARBA" id="ARBA00023125"/>
    </source>
</evidence>
<comment type="caution">
    <text evidence="10">The sequence shown here is derived from an EMBL/GenBank/DDBJ whole genome shotgun (WGS) entry which is preliminary data.</text>
</comment>
<dbReference type="SMART" id="SM00338">
    <property type="entry name" value="BRLZ"/>
    <property type="match status" value="1"/>
</dbReference>
<feature type="region of interest" description="Disordered" evidence="8">
    <location>
        <begin position="257"/>
        <end position="390"/>
    </location>
</feature>
<evidence type="ECO:0000256" key="7">
    <source>
        <dbReference type="SAM" id="Coils"/>
    </source>
</evidence>
<evidence type="ECO:0000256" key="8">
    <source>
        <dbReference type="SAM" id="MobiDB-lite"/>
    </source>
</evidence>
<dbReference type="Gene3D" id="1.20.5.170">
    <property type="match status" value="1"/>
</dbReference>
<keyword evidence="7" id="KW-0175">Coiled coil</keyword>
<dbReference type="Proteomes" id="UP000747542">
    <property type="component" value="Unassembled WGS sequence"/>
</dbReference>
<dbReference type="PANTHER" id="PTHR13044:SF14">
    <property type="entry name" value="CRYPTOCEPHAL, ISOFORM A"/>
    <property type="match status" value="1"/>
</dbReference>
<evidence type="ECO:0000256" key="6">
    <source>
        <dbReference type="ARBA" id="ARBA00023242"/>
    </source>
</evidence>
<evidence type="ECO:0000256" key="5">
    <source>
        <dbReference type="ARBA" id="ARBA00023163"/>
    </source>
</evidence>
<reference evidence="10" key="1">
    <citation type="journal article" date="2021" name="Sci. Adv.">
        <title>The American lobster genome reveals insights on longevity, neural, and immune adaptations.</title>
        <authorList>
            <person name="Polinski J.M."/>
            <person name="Zimin A.V."/>
            <person name="Clark K.F."/>
            <person name="Kohn A.B."/>
            <person name="Sadowski N."/>
            <person name="Timp W."/>
            <person name="Ptitsyn A."/>
            <person name="Khanna P."/>
            <person name="Romanova D.Y."/>
            <person name="Williams P."/>
            <person name="Greenwood S.J."/>
            <person name="Moroz L.L."/>
            <person name="Walt D.R."/>
            <person name="Bodnar A.G."/>
        </authorList>
    </citation>
    <scope>NUCLEOTIDE SEQUENCE</scope>
    <source>
        <strain evidence="10">GMGI-L3</strain>
    </source>
</reference>
<proteinExistence type="inferred from homology"/>
<feature type="compositionally biased region" description="Low complexity" evidence="8">
    <location>
        <begin position="266"/>
        <end position="283"/>
    </location>
</feature>
<evidence type="ECO:0000259" key="9">
    <source>
        <dbReference type="PROSITE" id="PS50217"/>
    </source>
</evidence>
<dbReference type="GO" id="GO:0005634">
    <property type="term" value="C:nucleus"/>
    <property type="evidence" value="ECO:0007669"/>
    <property type="project" value="UniProtKB-SubCell"/>
</dbReference>
<feature type="compositionally biased region" description="Polar residues" evidence="8">
    <location>
        <begin position="365"/>
        <end position="374"/>
    </location>
</feature>
<evidence type="ECO:0000313" key="10">
    <source>
        <dbReference type="EMBL" id="KAG7177041.1"/>
    </source>
</evidence>
<feature type="domain" description="BZIP" evidence="9">
    <location>
        <begin position="399"/>
        <end position="456"/>
    </location>
</feature>
<comment type="similarity">
    <text evidence="2">Belongs to the bZIP family.</text>
</comment>
<sequence length="474" mass="52065">MEEFYYNPYRNDNTILYHVNSDFINQNNNSEFFLHDDPAVLRGQTHLTANTYDLLANTSGKNKFDLLSGADMYTSSIDGPLDILATEKLPLDSETTKNLPLDILATENLPLDILATDNLPLDSEITDTLPLDILATDNLPLDILATDNLPLDILAMDNLPLDILATDNLPLDSEITDTLLLDILAMDNLPLDILATDNLPLDSETTKNLPLDILGTDNHWCVVEAVSRASEVKREHLMLLHDQEEFVQELGTINLDDLPDDQIDFSTPTTSTNSSPGSTISSPARTISSPARTISSPGSTISSPARTISSPGSTISSPARTISSPGSTISSPGSTISSPARTISSPGSTISSPGSTISSPGRTFFAQNDQQQHHSCTHDNDVETCTPTRRPNRSTLIEKQKTSKLRDLNNMASRQYRQRRRHRLVEIETQMHILEKKNTALRAIVAKLERQRERMKKAISGSLRVKGGTRTSKL</sequence>
<dbReference type="PANTHER" id="PTHR13044">
    <property type="entry name" value="ACTIVATING TRANSCRIPTION FACTOR ATF 4/5"/>
    <property type="match status" value="1"/>
</dbReference>
<dbReference type="SUPFAM" id="SSF57959">
    <property type="entry name" value="Leucine zipper domain"/>
    <property type="match status" value="1"/>
</dbReference>
<name>A0A8J5ND07_HOMAM</name>